<protein>
    <submittedName>
        <fullName evidence="1">Uncharacterized protein</fullName>
    </submittedName>
</protein>
<dbReference type="Proteomes" id="UP000011680">
    <property type="component" value="Unassembled WGS sequence"/>
</dbReference>
<keyword evidence="2" id="KW-1185">Reference proteome</keyword>
<gene>
    <name evidence="1" type="ORF">C451_13034</name>
</gene>
<dbReference type="AlphaFoldDB" id="M0N485"/>
<name>M0N485_9EURY</name>
<sequence length="93" mass="10134">MDGLVDLAAVEGVLALAERILGSEMVLDDARLLVVLAAVEVEHVRDALVGVAGDRWLLAEFVQIPLERARRAEVGRDRCTVLLAERFERVGVA</sequence>
<organism evidence="1 2">
    <name type="scientific">Halococcus thailandensis JCM 13552</name>
    <dbReference type="NCBI Taxonomy" id="1227457"/>
    <lineage>
        <taxon>Archaea</taxon>
        <taxon>Methanobacteriati</taxon>
        <taxon>Methanobacteriota</taxon>
        <taxon>Stenosarchaea group</taxon>
        <taxon>Halobacteria</taxon>
        <taxon>Halobacteriales</taxon>
        <taxon>Halococcaceae</taxon>
        <taxon>Halococcus</taxon>
    </lineage>
</organism>
<dbReference type="STRING" id="1227457.C451_13034"/>
<accession>M0N485</accession>
<evidence type="ECO:0000313" key="1">
    <source>
        <dbReference type="EMBL" id="EMA51919.1"/>
    </source>
</evidence>
<comment type="caution">
    <text evidence="1">The sequence shown here is derived from an EMBL/GenBank/DDBJ whole genome shotgun (WGS) entry which is preliminary data.</text>
</comment>
<proteinExistence type="predicted"/>
<dbReference type="eggNOG" id="ENOG502N63N">
    <property type="taxonomic scope" value="Archaea"/>
</dbReference>
<dbReference type="EMBL" id="AOMF01000162">
    <property type="protein sequence ID" value="EMA51919.1"/>
    <property type="molecule type" value="Genomic_DNA"/>
</dbReference>
<reference evidence="1 2" key="1">
    <citation type="journal article" date="2014" name="PLoS Genet.">
        <title>Phylogenetically driven sequencing of extremely halophilic archaea reveals strategies for static and dynamic osmo-response.</title>
        <authorList>
            <person name="Becker E.A."/>
            <person name="Seitzer P.M."/>
            <person name="Tritt A."/>
            <person name="Larsen D."/>
            <person name="Krusor M."/>
            <person name="Yao A.I."/>
            <person name="Wu D."/>
            <person name="Madern D."/>
            <person name="Eisen J.A."/>
            <person name="Darling A.E."/>
            <person name="Facciotti M.T."/>
        </authorList>
    </citation>
    <scope>NUCLEOTIDE SEQUENCE [LARGE SCALE GENOMIC DNA]</scope>
    <source>
        <strain evidence="1 2">JCM 13552</strain>
    </source>
</reference>
<evidence type="ECO:0000313" key="2">
    <source>
        <dbReference type="Proteomes" id="UP000011680"/>
    </source>
</evidence>